<dbReference type="Gene3D" id="3.30.565.10">
    <property type="entry name" value="Histidine kinase-like ATPase, C-terminal domain"/>
    <property type="match status" value="1"/>
</dbReference>
<protein>
    <recommendedName>
        <fullName evidence="2">histidine kinase</fullName>
        <ecNumber evidence="2">2.7.13.3</ecNumber>
    </recommendedName>
</protein>
<accession>A0A1H1WC37</accession>
<name>A0A1H1WC37_9FLAO</name>
<dbReference type="InterPro" id="IPR000700">
    <property type="entry name" value="PAS-assoc_C"/>
</dbReference>
<dbReference type="InterPro" id="IPR013655">
    <property type="entry name" value="PAS_fold_3"/>
</dbReference>
<evidence type="ECO:0000256" key="5">
    <source>
        <dbReference type="ARBA" id="ARBA00022777"/>
    </source>
</evidence>
<gene>
    <name evidence="8" type="ORF">SAMN04489797_2810</name>
</gene>
<dbReference type="InterPro" id="IPR003594">
    <property type="entry name" value="HATPase_dom"/>
</dbReference>
<keyword evidence="4" id="KW-0808">Transferase</keyword>
<dbReference type="InterPro" id="IPR052162">
    <property type="entry name" value="Sensor_kinase/Photoreceptor"/>
</dbReference>
<dbReference type="InterPro" id="IPR000014">
    <property type="entry name" value="PAS"/>
</dbReference>
<dbReference type="PROSITE" id="PS50113">
    <property type="entry name" value="PAC"/>
    <property type="match status" value="1"/>
</dbReference>
<dbReference type="PROSITE" id="PS50109">
    <property type="entry name" value="HIS_KIN"/>
    <property type="match status" value="1"/>
</dbReference>
<dbReference type="SUPFAM" id="SSF55874">
    <property type="entry name" value="ATPase domain of HSP90 chaperone/DNA topoisomerase II/histidine kinase"/>
    <property type="match status" value="1"/>
</dbReference>
<organism evidence="8 9">
    <name type="scientific">Winogradskyella sediminis</name>
    <dbReference type="NCBI Taxonomy" id="1382466"/>
    <lineage>
        <taxon>Bacteria</taxon>
        <taxon>Pseudomonadati</taxon>
        <taxon>Bacteroidota</taxon>
        <taxon>Flavobacteriia</taxon>
        <taxon>Flavobacteriales</taxon>
        <taxon>Flavobacteriaceae</taxon>
        <taxon>Winogradskyella</taxon>
    </lineage>
</organism>
<dbReference type="Pfam" id="PF02518">
    <property type="entry name" value="HATPase_c"/>
    <property type="match status" value="1"/>
</dbReference>
<dbReference type="EC" id="2.7.13.3" evidence="2"/>
<keyword evidence="9" id="KW-1185">Reference proteome</keyword>
<dbReference type="PANTHER" id="PTHR43304">
    <property type="entry name" value="PHYTOCHROME-LIKE PROTEIN CPH1"/>
    <property type="match status" value="1"/>
</dbReference>
<dbReference type="RefSeq" id="WP_092447276.1">
    <property type="nucleotide sequence ID" value="NZ_LT629774.1"/>
</dbReference>
<evidence type="ECO:0000313" key="9">
    <source>
        <dbReference type="Proteomes" id="UP000198963"/>
    </source>
</evidence>
<evidence type="ECO:0000256" key="4">
    <source>
        <dbReference type="ARBA" id="ARBA00022679"/>
    </source>
</evidence>
<dbReference type="AlphaFoldDB" id="A0A1H1WC37"/>
<evidence type="ECO:0000259" key="7">
    <source>
        <dbReference type="PROSITE" id="PS50113"/>
    </source>
</evidence>
<comment type="catalytic activity">
    <reaction evidence="1">
        <text>ATP + protein L-histidine = ADP + protein N-phospho-L-histidine.</text>
        <dbReference type="EC" id="2.7.13.3"/>
    </reaction>
</comment>
<dbReference type="NCBIfam" id="TIGR00229">
    <property type="entry name" value="sensory_box"/>
    <property type="match status" value="1"/>
</dbReference>
<keyword evidence="3" id="KW-0597">Phosphoprotein</keyword>
<dbReference type="InterPro" id="IPR036890">
    <property type="entry name" value="HATPase_C_sf"/>
</dbReference>
<dbReference type="InterPro" id="IPR035965">
    <property type="entry name" value="PAS-like_dom_sf"/>
</dbReference>
<evidence type="ECO:0000256" key="2">
    <source>
        <dbReference type="ARBA" id="ARBA00012438"/>
    </source>
</evidence>
<evidence type="ECO:0000256" key="3">
    <source>
        <dbReference type="ARBA" id="ARBA00022553"/>
    </source>
</evidence>
<dbReference type="STRING" id="1249933.SAMN04489797_2810"/>
<dbReference type="CDD" id="cd00130">
    <property type="entry name" value="PAS"/>
    <property type="match status" value="1"/>
</dbReference>
<feature type="domain" description="Histidine kinase" evidence="6">
    <location>
        <begin position="174"/>
        <end position="391"/>
    </location>
</feature>
<dbReference type="SMART" id="SM00387">
    <property type="entry name" value="HATPase_c"/>
    <property type="match status" value="1"/>
</dbReference>
<dbReference type="PANTHER" id="PTHR43304:SF1">
    <property type="entry name" value="PAC DOMAIN-CONTAINING PROTEIN"/>
    <property type="match status" value="1"/>
</dbReference>
<dbReference type="GO" id="GO:0004673">
    <property type="term" value="F:protein histidine kinase activity"/>
    <property type="evidence" value="ECO:0007669"/>
    <property type="project" value="UniProtKB-EC"/>
</dbReference>
<dbReference type="PRINTS" id="PR00344">
    <property type="entry name" value="BCTRLSENSOR"/>
</dbReference>
<keyword evidence="5" id="KW-0418">Kinase</keyword>
<dbReference type="Pfam" id="PF08447">
    <property type="entry name" value="PAS_3"/>
    <property type="match status" value="1"/>
</dbReference>
<dbReference type="Proteomes" id="UP000198963">
    <property type="component" value="Chromosome I"/>
</dbReference>
<dbReference type="SMART" id="SM00086">
    <property type="entry name" value="PAC"/>
    <property type="match status" value="1"/>
</dbReference>
<reference evidence="8 9" key="1">
    <citation type="submission" date="2016-10" db="EMBL/GenBank/DDBJ databases">
        <authorList>
            <person name="Varghese N."/>
            <person name="Submissions S."/>
        </authorList>
    </citation>
    <scope>NUCLEOTIDE SEQUENCE [LARGE SCALE GENOMIC DNA]</scope>
    <source>
        <strain evidence="8 9">RHA_55</strain>
    </source>
</reference>
<dbReference type="EMBL" id="LT629774">
    <property type="protein sequence ID" value="SDS93986.1"/>
    <property type="molecule type" value="Genomic_DNA"/>
</dbReference>
<evidence type="ECO:0000313" key="8">
    <source>
        <dbReference type="EMBL" id="SDS93986.1"/>
    </source>
</evidence>
<feature type="domain" description="PAC" evidence="7">
    <location>
        <begin position="103"/>
        <end position="156"/>
    </location>
</feature>
<dbReference type="Gene3D" id="3.30.450.20">
    <property type="entry name" value="PAS domain"/>
    <property type="match status" value="1"/>
</dbReference>
<evidence type="ECO:0000256" key="1">
    <source>
        <dbReference type="ARBA" id="ARBA00000085"/>
    </source>
</evidence>
<evidence type="ECO:0000259" key="6">
    <source>
        <dbReference type="PROSITE" id="PS50109"/>
    </source>
</evidence>
<dbReference type="InterPro" id="IPR004358">
    <property type="entry name" value="Sig_transdc_His_kin-like_C"/>
</dbReference>
<sequence>MKLPILNLINSKSTKKKDNKALSVLDEARKHEIALEISNVGVWDWSIQEKKSFFSEELKNIINLSGNELRDEPQAWRERVHPDDFDNYVSKVYGHLSGEDELYEHEYRVRCKHGNYKWVLAKGKVIERDANNEPVRAIGTVIDITNIKKRKDLVAKNLQIISSENKRLQNFTHIVSHNLKTHIGNFKNILEFYDEAQDASEKEELIGHLRSISESLTTTIVDLDDIISIKSKADLNQCNEHINLQQSIDKITDSLKLDSTKNEVTINNTLRADETLYSNRSYLESVFYNIISNGIKYADPNKKSQITIQSTHNKDTIKILISDNGIGIDTSKYKDQLFDMYQTFHGTDRKDSRGIGLYITKTQVEALNGKIELESKLNEGTTFILTFNKQQPRAVE</sequence>
<proteinExistence type="predicted"/>
<dbReference type="InterPro" id="IPR001610">
    <property type="entry name" value="PAC"/>
</dbReference>
<dbReference type="InterPro" id="IPR005467">
    <property type="entry name" value="His_kinase_dom"/>
</dbReference>
<dbReference type="SUPFAM" id="SSF55785">
    <property type="entry name" value="PYP-like sensor domain (PAS domain)"/>
    <property type="match status" value="1"/>
</dbReference>